<dbReference type="InterPro" id="IPR056002">
    <property type="entry name" value="DUF7580"/>
</dbReference>
<keyword evidence="3" id="KW-1185">Reference proteome</keyword>
<accession>A0A4Q4TA04</accession>
<name>A0A4Q4TA04_9PEZI</name>
<dbReference type="Pfam" id="PF24476">
    <property type="entry name" value="DUF7580"/>
    <property type="match status" value="1"/>
</dbReference>
<protein>
    <recommendedName>
        <fullName evidence="1">DUF7580 domain-containing protein</fullName>
    </recommendedName>
</protein>
<dbReference type="EMBL" id="QJNU01000305">
    <property type="protein sequence ID" value="RYP02652.1"/>
    <property type="molecule type" value="Genomic_DNA"/>
</dbReference>
<evidence type="ECO:0000313" key="2">
    <source>
        <dbReference type="EMBL" id="RYP02652.1"/>
    </source>
</evidence>
<feature type="domain" description="DUF7580" evidence="1">
    <location>
        <begin position="154"/>
        <end position="402"/>
    </location>
</feature>
<reference evidence="2 3" key="1">
    <citation type="submission" date="2018-06" db="EMBL/GenBank/DDBJ databases">
        <title>Complete Genomes of Monosporascus.</title>
        <authorList>
            <person name="Robinson A.J."/>
            <person name="Natvig D.O."/>
        </authorList>
    </citation>
    <scope>NUCLEOTIDE SEQUENCE [LARGE SCALE GENOMIC DNA]</scope>
    <source>
        <strain evidence="2 3">CBS 110550</strain>
    </source>
</reference>
<gene>
    <name evidence="2" type="ORF">DL764_005697</name>
</gene>
<dbReference type="OrthoDB" id="3565018at2759"/>
<dbReference type="PANTHER" id="PTHR35186:SF4">
    <property type="entry name" value="PRION-INHIBITION AND PROPAGATION HELO DOMAIN-CONTAINING PROTEIN"/>
    <property type="match status" value="1"/>
</dbReference>
<evidence type="ECO:0000259" key="1">
    <source>
        <dbReference type="Pfam" id="PF24476"/>
    </source>
</evidence>
<organism evidence="2 3">
    <name type="scientific">Monosporascus ibericus</name>
    <dbReference type="NCBI Taxonomy" id="155417"/>
    <lineage>
        <taxon>Eukaryota</taxon>
        <taxon>Fungi</taxon>
        <taxon>Dikarya</taxon>
        <taxon>Ascomycota</taxon>
        <taxon>Pezizomycotina</taxon>
        <taxon>Sordariomycetes</taxon>
        <taxon>Xylariomycetidae</taxon>
        <taxon>Xylariales</taxon>
        <taxon>Xylariales incertae sedis</taxon>
        <taxon>Monosporascus</taxon>
    </lineage>
</organism>
<dbReference type="PANTHER" id="PTHR35186">
    <property type="entry name" value="ANK_REP_REGION DOMAIN-CONTAINING PROTEIN"/>
    <property type="match status" value="1"/>
</dbReference>
<evidence type="ECO:0000313" key="3">
    <source>
        <dbReference type="Proteomes" id="UP000293360"/>
    </source>
</evidence>
<dbReference type="Proteomes" id="UP000293360">
    <property type="component" value="Unassembled WGS sequence"/>
</dbReference>
<sequence length="415" mass="47910">MWEFNRKIDQSFCFLGIGSALEEYSEPFEAFHKYRTSIETFRANLVIQNRHLQATLFSVGLGKEPSSEELRECFETKFPDISRELMFIVQRMDEVIAGLIKNLDIDVNGQPNALADNAQWNWRRVKHSFSMKRRNKVIEDLRHWNEDLRRSLEKSEVCAEDDSRKVQDLKRRFNIRHCSSIHQDEDQGRQFSLGHDKTDSPKIIEAVRLKSLLPSHEQSAQQRSPYLSLPAKQRYGIATSVAWSVLHLSGTPWLGGYWDEKQANIFLEKSQDAREVLSRHPCISCILPSLTVPGEPRTSDFQHLIPNRTVFALGILLIELCINKTFTRIQQENEGATSASLLDKYQAALGALDEVYRLAGDSYGYAAERCVKFSFQGRDLHKDFDFSQFRQQFYDTVVAPVQATYLMFPDSRIQC</sequence>
<dbReference type="STRING" id="155417.A0A4Q4TA04"/>
<proteinExistence type="predicted"/>
<comment type="caution">
    <text evidence="2">The sequence shown here is derived from an EMBL/GenBank/DDBJ whole genome shotgun (WGS) entry which is preliminary data.</text>
</comment>
<dbReference type="AlphaFoldDB" id="A0A4Q4TA04"/>